<dbReference type="GO" id="GO:0043066">
    <property type="term" value="P:negative regulation of apoptotic process"/>
    <property type="evidence" value="ECO:0007669"/>
    <property type="project" value="TreeGrafter"/>
</dbReference>
<dbReference type="GO" id="GO:0005829">
    <property type="term" value="C:cytosol"/>
    <property type="evidence" value="ECO:0007669"/>
    <property type="project" value="TreeGrafter"/>
</dbReference>
<reference evidence="3 4" key="1">
    <citation type="journal article" date="2016" name="Mol. Biol. Evol.">
        <title>Comparative Genomics of Early-Diverging Mushroom-Forming Fungi Provides Insights into the Origins of Lignocellulose Decay Capabilities.</title>
        <authorList>
            <person name="Nagy L.G."/>
            <person name="Riley R."/>
            <person name="Tritt A."/>
            <person name="Adam C."/>
            <person name="Daum C."/>
            <person name="Floudas D."/>
            <person name="Sun H."/>
            <person name="Yadav J.S."/>
            <person name="Pangilinan J."/>
            <person name="Larsson K.H."/>
            <person name="Matsuura K."/>
            <person name="Barry K."/>
            <person name="Labutti K."/>
            <person name="Kuo R."/>
            <person name="Ohm R.A."/>
            <person name="Bhattacharya S.S."/>
            <person name="Shirouzu T."/>
            <person name="Yoshinaga Y."/>
            <person name="Martin F.M."/>
            <person name="Grigoriev I.V."/>
            <person name="Hibbett D.S."/>
        </authorList>
    </citation>
    <scope>NUCLEOTIDE SEQUENCE [LARGE SCALE GENOMIC DNA]</scope>
    <source>
        <strain evidence="3 4">HHB10207 ss-3</strain>
    </source>
</reference>
<dbReference type="OrthoDB" id="433738at2759"/>
<accession>A0A166FCI2</accession>
<keyword evidence="1" id="KW-0802">TPR repeat</keyword>
<dbReference type="SMART" id="SM00028">
    <property type="entry name" value="TPR"/>
    <property type="match status" value="3"/>
</dbReference>
<evidence type="ECO:0000256" key="1">
    <source>
        <dbReference type="PROSITE-ProRule" id="PRU00339"/>
    </source>
</evidence>
<dbReference type="InterPro" id="IPR019734">
    <property type="entry name" value="TPR_rpt"/>
</dbReference>
<evidence type="ECO:0000313" key="4">
    <source>
        <dbReference type="Proteomes" id="UP000076798"/>
    </source>
</evidence>
<sequence length="223" mass="24306">MSSSSFSNGVLEKLEIAKTKKDAGDAAFKSGDVKAALRSYHESLLYLQGLDKSNIPGMGPPPEDPATAPKTEADEILEKVYSNMAACHIKSGNWKRAVESADKALKKNENNSKALFRKAKAQAELGYTEKAEKILETLARKSPADAPACNAELKRIRAIDAEREKKHNQKMKGFLSRDPKRLAPEDETKPATNGSQKHENDEAEVKPAPLLPSGIEEVPADDP</sequence>
<dbReference type="Proteomes" id="UP000076798">
    <property type="component" value="Unassembled WGS sequence"/>
</dbReference>
<dbReference type="Pfam" id="PF14559">
    <property type="entry name" value="TPR_19"/>
    <property type="match status" value="1"/>
</dbReference>
<evidence type="ECO:0000256" key="2">
    <source>
        <dbReference type="SAM" id="MobiDB-lite"/>
    </source>
</evidence>
<dbReference type="InterPro" id="IPR011990">
    <property type="entry name" value="TPR-like_helical_dom_sf"/>
</dbReference>
<gene>
    <name evidence="3" type="ORF">SISSUDRAFT_1060278</name>
</gene>
<dbReference type="SUPFAM" id="SSF48452">
    <property type="entry name" value="TPR-like"/>
    <property type="match status" value="1"/>
</dbReference>
<feature type="compositionally biased region" description="Basic and acidic residues" evidence="2">
    <location>
        <begin position="175"/>
        <end position="189"/>
    </location>
</feature>
<feature type="compositionally biased region" description="Basic and acidic residues" evidence="2">
    <location>
        <begin position="196"/>
        <end position="205"/>
    </location>
</feature>
<feature type="region of interest" description="Disordered" evidence="2">
    <location>
        <begin position="159"/>
        <end position="223"/>
    </location>
</feature>
<dbReference type="PANTHER" id="PTHR46512">
    <property type="entry name" value="PEPTIDYLPROLYL ISOMERASE"/>
    <property type="match status" value="1"/>
</dbReference>
<dbReference type="GO" id="GO:0012505">
    <property type="term" value="C:endomembrane system"/>
    <property type="evidence" value="ECO:0007669"/>
    <property type="project" value="TreeGrafter"/>
</dbReference>
<keyword evidence="4" id="KW-1185">Reference proteome</keyword>
<feature type="region of interest" description="Disordered" evidence="2">
    <location>
        <begin position="51"/>
        <end position="70"/>
    </location>
</feature>
<organism evidence="3 4">
    <name type="scientific">Sistotremastrum suecicum HHB10207 ss-3</name>
    <dbReference type="NCBI Taxonomy" id="1314776"/>
    <lineage>
        <taxon>Eukaryota</taxon>
        <taxon>Fungi</taxon>
        <taxon>Dikarya</taxon>
        <taxon>Basidiomycota</taxon>
        <taxon>Agaricomycotina</taxon>
        <taxon>Agaricomycetes</taxon>
        <taxon>Sistotremastrales</taxon>
        <taxon>Sistotremastraceae</taxon>
        <taxon>Sistotremastrum</taxon>
    </lineage>
</organism>
<dbReference type="EMBL" id="KV428032">
    <property type="protein sequence ID" value="KZT40511.1"/>
    <property type="molecule type" value="Genomic_DNA"/>
</dbReference>
<protein>
    <submittedName>
        <fullName evidence="3">TPR-like protein</fullName>
    </submittedName>
</protein>
<feature type="repeat" description="TPR" evidence="1">
    <location>
        <begin position="78"/>
        <end position="111"/>
    </location>
</feature>
<dbReference type="GO" id="GO:0005740">
    <property type="term" value="C:mitochondrial envelope"/>
    <property type="evidence" value="ECO:0007669"/>
    <property type="project" value="TreeGrafter"/>
</dbReference>
<evidence type="ECO:0000313" key="3">
    <source>
        <dbReference type="EMBL" id="KZT40511.1"/>
    </source>
</evidence>
<name>A0A166FCI2_9AGAM</name>
<dbReference type="AlphaFoldDB" id="A0A166FCI2"/>
<dbReference type="InterPro" id="IPR050754">
    <property type="entry name" value="FKBP4/5/8-like"/>
</dbReference>
<dbReference type="Gene3D" id="1.25.40.10">
    <property type="entry name" value="Tetratricopeptide repeat domain"/>
    <property type="match status" value="1"/>
</dbReference>
<dbReference type="STRING" id="1314776.A0A166FCI2"/>
<dbReference type="GO" id="GO:0016020">
    <property type="term" value="C:membrane"/>
    <property type="evidence" value="ECO:0007669"/>
    <property type="project" value="TreeGrafter"/>
</dbReference>
<proteinExistence type="predicted"/>
<dbReference type="GO" id="GO:0044183">
    <property type="term" value="F:protein folding chaperone"/>
    <property type="evidence" value="ECO:0007669"/>
    <property type="project" value="TreeGrafter"/>
</dbReference>
<dbReference type="PROSITE" id="PS50005">
    <property type="entry name" value="TPR"/>
    <property type="match status" value="1"/>
</dbReference>
<dbReference type="PANTHER" id="PTHR46512:SF1">
    <property type="entry name" value="PEPTIDYLPROLYL ISOMERASE"/>
    <property type="match status" value="1"/>
</dbReference>